<evidence type="ECO:0000313" key="3">
    <source>
        <dbReference type="Proteomes" id="UP000095392"/>
    </source>
</evidence>
<keyword evidence="3" id="KW-1185">Reference proteome</keyword>
<dbReference type="EMBL" id="MIPY01000058">
    <property type="protein sequence ID" value="OES24852.1"/>
    <property type="molecule type" value="Genomic_DNA"/>
</dbReference>
<organism evidence="2 3">
    <name type="scientific">Alteromonas macleodii</name>
    <name type="common">Pseudoalteromonas macleodii</name>
    <dbReference type="NCBI Taxonomy" id="28108"/>
    <lineage>
        <taxon>Bacteria</taxon>
        <taxon>Pseudomonadati</taxon>
        <taxon>Pseudomonadota</taxon>
        <taxon>Gammaproteobacteria</taxon>
        <taxon>Alteromonadales</taxon>
        <taxon>Alteromonadaceae</taxon>
        <taxon>Alteromonas/Salinimonas group</taxon>
        <taxon>Alteromonas</taxon>
    </lineage>
</organism>
<evidence type="ECO:0000313" key="2">
    <source>
        <dbReference type="EMBL" id="OES24852.1"/>
    </source>
</evidence>
<dbReference type="Proteomes" id="UP000095392">
    <property type="component" value="Unassembled WGS sequence"/>
</dbReference>
<dbReference type="InterPro" id="IPR009649">
    <property type="entry name" value="TraU"/>
</dbReference>
<proteinExistence type="predicted"/>
<feature type="chain" id="PRO_5044342006" evidence="1">
    <location>
        <begin position="21"/>
        <end position="319"/>
    </location>
</feature>
<keyword evidence="1" id="KW-0732">Signal</keyword>
<comment type="caution">
    <text evidence="2">The sequence shown here is derived from an EMBL/GenBank/DDBJ whole genome shotgun (WGS) entry which is preliminary data.</text>
</comment>
<sequence length="319" mass="35496">MRFRLVTLVFLLLLSSRANATCNGTFLNPITDIAWENIFPISIGGVIEIGKDSKYSHGIGAPICTCSRALIPMIGIKVAMWEPARIIDTVKDPFCMMPFGSVIAPAGNLTVKGAGSRDTRDSNQFNQFHWYIFPALALLDLFVDLPCVDYQREFDVAMMTELLLTWNNDQYSTIINPEALLVANPVAQLACMADATSVMFRRPIDQLFWCIGNHSVYPIAGTVDSADPVEAHMANAAKAIFQMGRLGLLWQYRSDGCGLTPSIMWSKSRWRLQLSKPVRSSEARYPGVPGVIWTPLKHPPLDDNFMTIVFRKLDCCVGN</sequence>
<dbReference type="AlphaFoldDB" id="A0AB36FLA0"/>
<accession>A0AB36FLA0</accession>
<dbReference type="Pfam" id="PF06834">
    <property type="entry name" value="TraU"/>
    <property type="match status" value="1"/>
</dbReference>
<evidence type="ECO:0000256" key="1">
    <source>
        <dbReference type="SAM" id="SignalP"/>
    </source>
</evidence>
<dbReference type="RefSeq" id="WP_170826528.1">
    <property type="nucleotide sequence ID" value="NZ_MIPW01000063.1"/>
</dbReference>
<gene>
    <name evidence="2" type="ORF">BFV95_4611</name>
</gene>
<name>A0AB36FLA0_ALTMA</name>
<feature type="signal peptide" evidence="1">
    <location>
        <begin position="1"/>
        <end position="20"/>
    </location>
</feature>
<protein>
    <submittedName>
        <fullName evidence="2">TraU family protein</fullName>
    </submittedName>
</protein>
<reference evidence="2 3" key="1">
    <citation type="submission" date="2016-09" db="EMBL/GenBank/DDBJ databases">
        <title>Draft Genome Sequence of four Alteromonas macleodii strains isolated from copper coupons and grown long-term at elevated copper levels.</title>
        <authorList>
            <person name="Cusick K."/>
            <person name="Dale J."/>
            <person name="Little B."/>
            <person name="Biffinger J."/>
        </authorList>
    </citation>
    <scope>NUCLEOTIDE SEQUENCE [LARGE SCALE GENOMIC DNA]</scope>
    <source>
        <strain evidence="2 3">KCP01</strain>
    </source>
</reference>